<dbReference type="EMBL" id="MBFS01000310">
    <property type="protein sequence ID" value="PVV02856.1"/>
    <property type="molecule type" value="Genomic_DNA"/>
</dbReference>
<feature type="compositionally biased region" description="Low complexity" evidence="2">
    <location>
        <begin position="57"/>
        <end position="68"/>
    </location>
</feature>
<dbReference type="Gene3D" id="1.10.30.10">
    <property type="entry name" value="High mobility group box domain"/>
    <property type="match status" value="1"/>
</dbReference>
<reference evidence="3 5" key="1">
    <citation type="journal article" date="2018" name="MBio">
        <title>Comparative Genomics Reveals the Core Gene Toolbox for the Fungus-Insect Symbiosis.</title>
        <authorList>
            <person name="Wang Y."/>
            <person name="Stata M."/>
            <person name="Wang W."/>
            <person name="Stajich J.E."/>
            <person name="White M.M."/>
            <person name="Moncalvo J.M."/>
        </authorList>
    </citation>
    <scope>NUCLEOTIDE SEQUENCE [LARGE SCALE GENOMIC DNA]</scope>
    <source>
        <strain evidence="3 5">SC-DP-2</strain>
    </source>
</reference>
<evidence type="ECO:0000313" key="4">
    <source>
        <dbReference type="EMBL" id="PVV02860.1"/>
    </source>
</evidence>
<keyword evidence="5" id="KW-1185">Reference proteome</keyword>
<gene>
    <name evidence="4" type="ORF">BB560_002675</name>
    <name evidence="3" type="ORF">BB560_002679</name>
</gene>
<dbReference type="InterPro" id="IPR036910">
    <property type="entry name" value="HMG_box_dom_sf"/>
</dbReference>
<evidence type="ECO:0000256" key="1">
    <source>
        <dbReference type="SAM" id="Coils"/>
    </source>
</evidence>
<keyword evidence="1" id="KW-0175">Coiled coil</keyword>
<feature type="coiled-coil region" evidence="1">
    <location>
        <begin position="157"/>
        <end position="194"/>
    </location>
</feature>
<sequence>MTVIRILRADMLGHARLDALRAAGLFNNLPSASLITVRSYASVKGKSGSAKEKSKNSSKSKSSGAATKKAAKSSTKDSKKSSVRISFSKAGVGKSVAAKLTQAESNLKKQLAQQMKELKKKELLRQKKETAKVLNKLKPMKAKELALKKSFEKKLLVLKQQKARKLLEEKKKKAELLKRAKEKAKAKAKKALLLKRAKALMSKNREKRVIEEKLDKQLNSIRKLIHPPSITKISGRIEFMRDRLNSLKSSMNGNASVLTSSLKTLHQEWTNLDPKEKERYNVIAESRNSERLAKAREWWSKADLNMVKLENKRRKNLNVARKAQGKHPLHKIANPFAEKVLYSPFSFFISEFSKNSKLNDSLGPFSLAKAATTWNSLSEAEKETYRSAHAKYLQEKSK</sequence>
<name>A0A2T9ZE43_9FUNG</name>
<dbReference type="EMBL" id="MBFS01000310">
    <property type="protein sequence ID" value="PVV02860.1"/>
    <property type="molecule type" value="Genomic_DNA"/>
</dbReference>
<proteinExistence type="predicted"/>
<evidence type="ECO:0000256" key="2">
    <source>
        <dbReference type="SAM" id="MobiDB-lite"/>
    </source>
</evidence>
<dbReference type="AlphaFoldDB" id="A0A2T9ZE43"/>
<comment type="caution">
    <text evidence="3">The sequence shown here is derived from an EMBL/GenBank/DDBJ whole genome shotgun (WGS) entry which is preliminary data.</text>
</comment>
<protein>
    <recommendedName>
        <fullName evidence="6">HMG box domain-containing protein</fullName>
    </recommendedName>
</protein>
<dbReference type="OrthoDB" id="1919336at2759"/>
<evidence type="ECO:0000313" key="3">
    <source>
        <dbReference type="EMBL" id="PVV02856.1"/>
    </source>
</evidence>
<evidence type="ECO:0008006" key="6">
    <source>
        <dbReference type="Google" id="ProtNLM"/>
    </source>
</evidence>
<dbReference type="Proteomes" id="UP000245609">
    <property type="component" value="Unassembled WGS sequence"/>
</dbReference>
<dbReference type="STRING" id="133381.A0A2T9ZE43"/>
<organism evidence="3 5">
    <name type="scientific">Smittium megazygosporum</name>
    <dbReference type="NCBI Taxonomy" id="133381"/>
    <lineage>
        <taxon>Eukaryota</taxon>
        <taxon>Fungi</taxon>
        <taxon>Fungi incertae sedis</taxon>
        <taxon>Zoopagomycota</taxon>
        <taxon>Kickxellomycotina</taxon>
        <taxon>Harpellomycetes</taxon>
        <taxon>Harpellales</taxon>
        <taxon>Legeriomycetaceae</taxon>
        <taxon>Smittium</taxon>
    </lineage>
</organism>
<evidence type="ECO:0000313" key="5">
    <source>
        <dbReference type="Proteomes" id="UP000245609"/>
    </source>
</evidence>
<accession>A0A2T9ZE43</accession>
<feature type="coiled-coil region" evidence="1">
    <location>
        <begin position="97"/>
        <end position="124"/>
    </location>
</feature>
<feature type="region of interest" description="Disordered" evidence="2">
    <location>
        <begin position="45"/>
        <end position="84"/>
    </location>
</feature>